<proteinExistence type="predicted"/>
<reference evidence="2 3" key="1">
    <citation type="journal article" date="2017" name="BMC Genomics">
        <title>Whole-genome assembly of Babesia ovata and comparative genomics between closely related pathogens.</title>
        <authorList>
            <person name="Yamagishi J."/>
            <person name="Asada M."/>
            <person name="Hakimi H."/>
            <person name="Tanaka T.Q."/>
            <person name="Sugimoto C."/>
            <person name="Kawazu S."/>
        </authorList>
    </citation>
    <scope>NUCLEOTIDE SEQUENCE [LARGE SCALE GENOMIC DNA]</scope>
    <source>
        <strain evidence="2 3">Miyake</strain>
    </source>
</reference>
<accession>A0A2H6K7C8</accession>
<dbReference type="Proteomes" id="UP000236319">
    <property type="component" value="Unassembled WGS sequence"/>
</dbReference>
<protein>
    <submittedName>
        <fullName evidence="2">Uncharacterized protein</fullName>
    </submittedName>
</protein>
<feature type="region of interest" description="Disordered" evidence="1">
    <location>
        <begin position="16"/>
        <end position="37"/>
    </location>
</feature>
<feature type="compositionally biased region" description="Basic and acidic residues" evidence="1">
    <location>
        <begin position="20"/>
        <end position="30"/>
    </location>
</feature>
<keyword evidence="3" id="KW-1185">Reference proteome</keyword>
<comment type="caution">
    <text evidence="2">The sequence shown here is derived from an EMBL/GenBank/DDBJ whole genome shotgun (WGS) entry which is preliminary data.</text>
</comment>
<dbReference type="AlphaFoldDB" id="A0A2H6K7C8"/>
<dbReference type="GeneID" id="39872660"/>
<evidence type="ECO:0000256" key="1">
    <source>
        <dbReference type="SAM" id="MobiDB-lite"/>
    </source>
</evidence>
<sequence length="108" mass="11279">MRWEALVHVHAVEAYDEDVERGGEPERDGGVEEGGTDAIEELGDGVVRQLVERVHLLDDDLQCCAEILACPLALVAAGGAGEAVGVPEREAVPEERGRGGVAVHDGGA</sequence>
<evidence type="ECO:0000313" key="2">
    <source>
        <dbReference type="EMBL" id="GBE58890.1"/>
    </source>
</evidence>
<dbReference type="RefSeq" id="XP_028865133.1">
    <property type="nucleotide sequence ID" value="XM_029009300.1"/>
</dbReference>
<evidence type="ECO:0000313" key="3">
    <source>
        <dbReference type="Proteomes" id="UP000236319"/>
    </source>
</evidence>
<dbReference type="VEuPathDB" id="PiroplasmaDB:BOVATA_003830"/>
<dbReference type="EMBL" id="BDSA01000001">
    <property type="protein sequence ID" value="GBE58890.1"/>
    <property type="molecule type" value="Genomic_DNA"/>
</dbReference>
<gene>
    <name evidence="2" type="ORF">BOVATA_003830</name>
</gene>
<name>A0A2H6K7C8_9APIC</name>
<organism evidence="2 3">
    <name type="scientific">Babesia ovata</name>
    <dbReference type="NCBI Taxonomy" id="189622"/>
    <lineage>
        <taxon>Eukaryota</taxon>
        <taxon>Sar</taxon>
        <taxon>Alveolata</taxon>
        <taxon>Apicomplexa</taxon>
        <taxon>Aconoidasida</taxon>
        <taxon>Piroplasmida</taxon>
        <taxon>Babesiidae</taxon>
        <taxon>Babesia</taxon>
    </lineage>
</organism>